<sequence>MTNPTLITTPFAENGDKNIIPESVGAEPQNATMQAGFPPITQQKISEGGIPPERNDFNGMFNLVTQHLVHLNNGMSYEFDQEHADKIGGYPLNARLMLDNGDIVKSTVANNTANPNVDMTGWELANTSLNTSFATLNNAIRRVISDRFLERVSVKDFGAIGDGTLHTLEEWVVAGKFNNLAAIQMVMPFVTSLNQSIDWAVTQYCVLNAFNIFMPSGTYVFSDVVRTRHNTTPRDIGDRSSAVVIFGDGVKTKITRNDMRPATRTMNTEGTSTTQASDDANLAEACFSIHSPYTQISNMSFGSSAIGIVFGQHPDIAPTDSTLSSVAYSKIDSIAFENCGTGILMLATGGNHYVNFSNIHFTGCQIDLNQRGSFWWNITKARGDANNNRNTFLNIRSDRSRVGFWTECGDSNSLISWRGESMPSNLSSNPFPLPTNLPSDLTTNTLFVFTGSNQLNTISFAFAENVAQHLYNNGYENSFVATGLDESRIILKQKPSEWKGRFVSARRGVSVADNIFSAFPDSPIAGSLYLGDSIEGGTVLPNGVRVVTKDFWHQPKTNLRGSFEREFQIETGAISANTPVAFTIWGNVDASTSGMVELDIVGRCDVTGQTSTYIVKALANVYKASTRVPSRYSIHRILASRTTSQGIGDTTESSQISTTLQINPTVGQELQVVLSCPQALTSATIFVKQKAAK</sequence>
<name>A0AAU8KUW4_9VIRU</name>
<dbReference type="EMBL" id="PP841127">
    <property type="protein sequence ID" value="XCN27036.1"/>
    <property type="molecule type" value="Genomic_DNA"/>
</dbReference>
<organism evidence="1">
    <name type="scientific">Acinetobacter phage vB_Ab_01_KEN_01</name>
    <dbReference type="NCBI Taxonomy" id="3143010"/>
    <lineage>
        <taxon>Viruses</taxon>
    </lineage>
</organism>
<dbReference type="InterPro" id="IPR012334">
    <property type="entry name" value="Pectin_lyas_fold"/>
</dbReference>
<reference evidence="1" key="1">
    <citation type="submission" date="2024-05" db="EMBL/GenBank/DDBJ databases">
        <title>Complete Genome Sequences of 14 Acinetobacter baumannii phages isolated in Kenya.</title>
        <authorList>
            <person name="Mwai F."/>
            <person name="Kigen C."/>
            <person name="Makobe C."/>
            <person name="Georges M."/>
            <person name="Mutai I."/>
            <person name="Odoyo E."/>
            <person name="Gachoya M."/>
            <person name="Musila L."/>
        </authorList>
    </citation>
    <scope>NUCLEOTIDE SEQUENCE</scope>
</reference>
<proteinExistence type="predicted"/>
<accession>A0AAU8KUW4</accession>
<gene>
    <name evidence="1" type="ORF">SMMRWMVJ_CDS0048</name>
</gene>
<protein>
    <submittedName>
        <fullName evidence="1">Tail protein</fullName>
    </submittedName>
</protein>
<dbReference type="Gene3D" id="2.160.20.10">
    <property type="entry name" value="Single-stranded right-handed beta-helix, Pectin lyase-like"/>
    <property type="match status" value="1"/>
</dbReference>
<evidence type="ECO:0000313" key="1">
    <source>
        <dbReference type="EMBL" id="XCN27036.1"/>
    </source>
</evidence>